<keyword evidence="9" id="KW-0862">Zinc</keyword>
<dbReference type="GO" id="GO:0005634">
    <property type="term" value="C:nucleus"/>
    <property type="evidence" value="ECO:0007669"/>
    <property type="project" value="UniProtKB-SubCell"/>
</dbReference>
<accession>H2Z5J0</accession>
<dbReference type="FunCoup" id="H2Z5J0">
    <property type="interactions" value="292"/>
</dbReference>
<comment type="cofactor">
    <cofactor evidence="2">
        <name>Zn(2+)</name>
        <dbReference type="ChEBI" id="CHEBI:29105"/>
    </cofactor>
</comment>
<sequence length="376" mass="43583">MRIAVEGCCHGELNKIYETLKFIEEKENLKIDLLLCCGDFQSVRNEADLQCMSCPDKYKSMQNFWEYYSGKETAPLTIFIGGNHEASNYLQELPFGGWVAPNIYYLGYAGVIKYKGIRIGGLTGIFKQQDYSKGHYEIPPYNQGSKRSVYHIRNLEVFRLKQLKKNMDIMMSHDWPNGVVKHGKKDELLRKKPYFREDVENSQLGSLPAWQLLTTLRPRYWFSGHLHVKFAALVDHESNVSSTNQQTKFLALDKCLPQRDFLQVIDVPCQENSSDELYYDEEWLAVLKETDHLTSISHQSFVLPTPGLHERTDFSVTEDKIQEVTKLFGGDLKIPRNFKADSTCLYNPQRHRRHVVVQHRINQQTTDFCLKLGVTD</sequence>
<dbReference type="SUPFAM" id="SSF56300">
    <property type="entry name" value="Metallo-dependent phosphatases"/>
    <property type="match status" value="1"/>
</dbReference>
<comment type="subcellular location">
    <subcellularLocation>
        <location evidence="4">Nucleus</location>
    </subcellularLocation>
</comment>
<dbReference type="eggNOG" id="KOG2863">
    <property type="taxonomic scope" value="Eukaryota"/>
</dbReference>
<evidence type="ECO:0000313" key="15">
    <source>
        <dbReference type="Proteomes" id="UP000007875"/>
    </source>
</evidence>
<keyword evidence="6" id="KW-0507">mRNA processing</keyword>
<dbReference type="PANTHER" id="PTHR12849">
    <property type="entry name" value="RNA LARIAT DEBRANCHING ENZYME"/>
    <property type="match status" value="1"/>
</dbReference>
<dbReference type="CDD" id="cd00844">
    <property type="entry name" value="MPP_Dbr1_N"/>
    <property type="match status" value="1"/>
</dbReference>
<evidence type="ECO:0000256" key="3">
    <source>
        <dbReference type="ARBA" id="ARBA00001954"/>
    </source>
</evidence>
<comment type="cofactor">
    <cofactor evidence="1">
        <name>Mn(2+)</name>
        <dbReference type="ChEBI" id="CHEBI:29035"/>
    </cofactor>
</comment>
<dbReference type="FunFam" id="3.60.21.10:FF:000035">
    <property type="entry name" value="Lariat debranching enzyme"/>
    <property type="match status" value="1"/>
</dbReference>
<dbReference type="InParanoid" id="H2Z5J0"/>
<organism evidence="14 15">
    <name type="scientific">Ciona savignyi</name>
    <name type="common">Pacific transparent sea squirt</name>
    <dbReference type="NCBI Taxonomy" id="51511"/>
    <lineage>
        <taxon>Eukaryota</taxon>
        <taxon>Metazoa</taxon>
        <taxon>Chordata</taxon>
        <taxon>Tunicata</taxon>
        <taxon>Ascidiacea</taxon>
        <taxon>Phlebobranchia</taxon>
        <taxon>Cionidae</taxon>
        <taxon>Ciona</taxon>
    </lineage>
</organism>
<dbReference type="InterPro" id="IPR004843">
    <property type="entry name" value="Calcineurin-like_PHP"/>
</dbReference>
<evidence type="ECO:0000256" key="1">
    <source>
        <dbReference type="ARBA" id="ARBA00001936"/>
    </source>
</evidence>
<evidence type="ECO:0000256" key="2">
    <source>
        <dbReference type="ARBA" id="ARBA00001947"/>
    </source>
</evidence>
<comment type="similarity">
    <text evidence="5">Belongs to the lariat debranching enzyme family.</text>
</comment>
<evidence type="ECO:0000256" key="6">
    <source>
        <dbReference type="ARBA" id="ARBA00022664"/>
    </source>
</evidence>
<dbReference type="GO" id="GO:0008419">
    <property type="term" value="F:RNA lariat debranching enzyme activity"/>
    <property type="evidence" value="ECO:0007669"/>
    <property type="project" value="UniProtKB-ARBA"/>
</dbReference>
<evidence type="ECO:0000256" key="8">
    <source>
        <dbReference type="ARBA" id="ARBA00022801"/>
    </source>
</evidence>
<dbReference type="STRING" id="51511.ENSCSAVP00000012852"/>
<evidence type="ECO:0000256" key="5">
    <source>
        <dbReference type="ARBA" id="ARBA00006045"/>
    </source>
</evidence>
<dbReference type="SMART" id="SM01124">
    <property type="entry name" value="DBR1"/>
    <property type="match status" value="1"/>
</dbReference>
<dbReference type="InterPro" id="IPR041816">
    <property type="entry name" value="Dbr1_N"/>
</dbReference>
<evidence type="ECO:0000256" key="12">
    <source>
        <dbReference type="ARBA" id="ARBA00023242"/>
    </source>
</evidence>
<evidence type="ECO:0000259" key="13">
    <source>
        <dbReference type="SMART" id="SM01124"/>
    </source>
</evidence>
<dbReference type="Proteomes" id="UP000007875">
    <property type="component" value="Unassembled WGS sequence"/>
</dbReference>
<dbReference type="Pfam" id="PF00149">
    <property type="entry name" value="Metallophos"/>
    <property type="match status" value="1"/>
</dbReference>
<keyword evidence="11" id="KW-0464">Manganese</keyword>
<evidence type="ECO:0000313" key="14">
    <source>
        <dbReference type="Ensembl" id="ENSCSAVP00000012852.1"/>
    </source>
</evidence>
<dbReference type="PANTHER" id="PTHR12849:SF0">
    <property type="entry name" value="LARIAT DEBRANCHING ENZYME"/>
    <property type="match status" value="1"/>
</dbReference>
<dbReference type="Ensembl" id="ENSCSAVT00000013001.1">
    <property type="protein sequence ID" value="ENSCSAVP00000012852.1"/>
    <property type="gene ID" value="ENSCSAVG00000007545.1"/>
</dbReference>
<reference evidence="15" key="1">
    <citation type="submission" date="2003-08" db="EMBL/GenBank/DDBJ databases">
        <authorList>
            <person name="Birren B."/>
            <person name="Nusbaum C."/>
            <person name="Abebe A."/>
            <person name="Abouelleil A."/>
            <person name="Adekoya E."/>
            <person name="Ait-zahra M."/>
            <person name="Allen N."/>
            <person name="Allen T."/>
            <person name="An P."/>
            <person name="Anderson M."/>
            <person name="Anderson S."/>
            <person name="Arachchi H."/>
            <person name="Armbruster J."/>
            <person name="Bachantsang P."/>
            <person name="Baldwin J."/>
            <person name="Barry A."/>
            <person name="Bayul T."/>
            <person name="Blitshsteyn B."/>
            <person name="Bloom T."/>
            <person name="Blye J."/>
            <person name="Boguslavskiy L."/>
            <person name="Borowsky M."/>
            <person name="Boukhgalter B."/>
            <person name="Brunache A."/>
            <person name="Butler J."/>
            <person name="Calixte N."/>
            <person name="Calvo S."/>
            <person name="Camarata J."/>
            <person name="Campo K."/>
            <person name="Chang J."/>
            <person name="Cheshatsang Y."/>
            <person name="Citroen M."/>
            <person name="Collymore A."/>
            <person name="Considine T."/>
            <person name="Cook A."/>
            <person name="Cooke P."/>
            <person name="Corum B."/>
            <person name="Cuomo C."/>
            <person name="David R."/>
            <person name="Dawoe T."/>
            <person name="Degray S."/>
            <person name="Dodge S."/>
            <person name="Dooley K."/>
            <person name="Dorje P."/>
            <person name="Dorjee K."/>
            <person name="Dorris L."/>
            <person name="Duffey N."/>
            <person name="Dupes A."/>
            <person name="Elkins T."/>
            <person name="Engels R."/>
            <person name="Erickson J."/>
            <person name="Farina A."/>
            <person name="Faro S."/>
            <person name="Ferreira P."/>
            <person name="Fischer H."/>
            <person name="Fitzgerald M."/>
            <person name="Foley K."/>
            <person name="Gage D."/>
            <person name="Galagan J."/>
            <person name="Gearin G."/>
            <person name="Gnerre S."/>
            <person name="Gnirke A."/>
            <person name="Goyette A."/>
            <person name="Graham J."/>
            <person name="Grandbois E."/>
            <person name="Gyaltsen K."/>
            <person name="Hafez N."/>
            <person name="Hagopian D."/>
            <person name="Hagos B."/>
            <person name="Hall J."/>
            <person name="Hatcher B."/>
            <person name="Heller A."/>
            <person name="Higgins H."/>
            <person name="Honan T."/>
            <person name="Horn A."/>
            <person name="Houde N."/>
            <person name="Hughes L."/>
            <person name="Hulme W."/>
            <person name="Husby E."/>
            <person name="Iliev I."/>
            <person name="Jaffe D."/>
            <person name="Jones C."/>
            <person name="Kamal M."/>
            <person name="Kamat A."/>
            <person name="Kamvysselis M."/>
            <person name="Karlsson E."/>
            <person name="Kells C."/>
            <person name="Kieu A."/>
            <person name="Kisner P."/>
            <person name="Kodira C."/>
            <person name="Kulbokas E."/>
            <person name="Labutti K."/>
            <person name="Lama D."/>
            <person name="Landers T."/>
            <person name="Leger J."/>
            <person name="Levine S."/>
            <person name="Lewis D."/>
            <person name="Lewis T."/>
            <person name="Lindblad-toh K."/>
            <person name="Liu X."/>
            <person name="Lokyitsang T."/>
            <person name="Lokyitsang Y."/>
            <person name="Lucien O."/>
            <person name="Lui A."/>
            <person name="Ma L.J."/>
            <person name="Mabbitt R."/>
            <person name="Macdonald J."/>
            <person name="Maclean C."/>
            <person name="Major J."/>
            <person name="Manning J."/>
            <person name="Marabella R."/>
            <person name="Maru K."/>
            <person name="Matthews C."/>
            <person name="Mauceli E."/>
            <person name="Mccarthy M."/>
            <person name="Mcdonough S."/>
            <person name="Mcghee T."/>
            <person name="Meldrim J."/>
            <person name="Meneus L."/>
            <person name="Mesirov J."/>
            <person name="Mihalev A."/>
            <person name="Mihova T."/>
            <person name="Mikkelsen T."/>
            <person name="Mlenga V."/>
            <person name="Moru K."/>
            <person name="Mozes J."/>
            <person name="Mulrain L."/>
            <person name="Munson G."/>
            <person name="Naylor J."/>
            <person name="Newes C."/>
            <person name="Nguyen C."/>
            <person name="Nguyen N."/>
            <person name="Nguyen T."/>
            <person name="Nicol R."/>
            <person name="Nielsen C."/>
            <person name="Nizzari M."/>
            <person name="Norbu C."/>
            <person name="Norbu N."/>
            <person name="O'donnell P."/>
            <person name="Okoawo O."/>
            <person name="O'leary S."/>
            <person name="Omotosho B."/>
            <person name="O'neill K."/>
            <person name="Osman S."/>
            <person name="Parker S."/>
            <person name="Perrin D."/>
            <person name="Phunkhang P."/>
            <person name="Piqani B."/>
            <person name="Purcell S."/>
            <person name="Rachupka T."/>
            <person name="Ramasamy U."/>
            <person name="Rameau R."/>
            <person name="Ray V."/>
            <person name="Raymond C."/>
            <person name="Retta R."/>
            <person name="Richardson S."/>
            <person name="Rise C."/>
            <person name="Rodriguez J."/>
            <person name="Rogers J."/>
            <person name="Rogov P."/>
            <person name="Rutman M."/>
            <person name="Schupbach R."/>
            <person name="Seaman C."/>
            <person name="Settipalli S."/>
            <person name="Sharpe T."/>
            <person name="Sheridan J."/>
            <person name="Sherpa N."/>
            <person name="Shi J."/>
            <person name="Smirnov S."/>
            <person name="Smith C."/>
            <person name="Sougnez C."/>
            <person name="Spencer B."/>
            <person name="Stalker J."/>
            <person name="Stange-thomann N."/>
            <person name="Stavropoulos S."/>
            <person name="Stetson K."/>
            <person name="Stone C."/>
            <person name="Stone S."/>
            <person name="Stubbs M."/>
            <person name="Talamas J."/>
            <person name="Tchuinga P."/>
            <person name="Tenzing P."/>
            <person name="Tesfaye S."/>
            <person name="Theodore J."/>
            <person name="Thoulutsang Y."/>
            <person name="Topham K."/>
            <person name="Towey S."/>
            <person name="Tsamla T."/>
            <person name="Tsomo N."/>
            <person name="Vallee D."/>
            <person name="Vassiliev H."/>
            <person name="Venkataraman V."/>
            <person name="Vinson J."/>
            <person name="Vo A."/>
            <person name="Wade C."/>
            <person name="Wang S."/>
            <person name="Wangchuk T."/>
            <person name="Wangdi T."/>
            <person name="Whittaker C."/>
            <person name="Wilkinson J."/>
            <person name="Wu Y."/>
            <person name="Wyman D."/>
            <person name="Yadav S."/>
            <person name="Yang S."/>
            <person name="Yang X."/>
            <person name="Yeager S."/>
            <person name="Yee E."/>
            <person name="Young G."/>
            <person name="Zainoun J."/>
            <person name="Zembeck L."/>
            <person name="Zimmer A."/>
            <person name="Zody M."/>
            <person name="Lander E."/>
        </authorList>
    </citation>
    <scope>NUCLEOTIDE SEQUENCE [LARGE SCALE GENOMIC DNA]</scope>
</reference>
<dbReference type="OMA" id="CARFEVS"/>
<comment type="cofactor">
    <cofactor evidence="3">
        <name>Fe(2+)</name>
        <dbReference type="ChEBI" id="CHEBI:29033"/>
    </cofactor>
</comment>
<dbReference type="InterPro" id="IPR007708">
    <property type="entry name" value="DBR1_C"/>
</dbReference>
<dbReference type="Gene3D" id="3.60.21.10">
    <property type="match status" value="1"/>
</dbReference>
<reference evidence="14" key="3">
    <citation type="submission" date="2025-09" db="UniProtKB">
        <authorList>
            <consortium name="Ensembl"/>
        </authorList>
    </citation>
    <scope>IDENTIFICATION</scope>
</reference>
<feature type="domain" description="Lariat debranching enzyme C-terminal" evidence="13">
    <location>
        <begin position="234"/>
        <end position="376"/>
    </location>
</feature>
<evidence type="ECO:0000256" key="7">
    <source>
        <dbReference type="ARBA" id="ARBA00022723"/>
    </source>
</evidence>
<dbReference type="InterPro" id="IPR029052">
    <property type="entry name" value="Metallo-depent_PP-like"/>
</dbReference>
<evidence type="ECO:0000256" key="9">
    <source>
        <dbReference type="ARBA" id="ARBA00022833"/>
    </source>
</evidence>
<dbReference type="GO" id="GO:0046872">
    <property type="term" value="F:metal ion binding"/>
    <property type="evidence" value="ECO:0007669"/>
    <property type="project" value="UniProtKB-KW"/>
</dbReference>
<protein>
    <recommendedName>
        <fullName evidence="13">Lariat debranching enzyme C-terminal domain-containing protein</fullName>
    </recommendedName>
</protein>
<name>H2Z5J0_CIOSA</name>
<keyword evidence="7" id="KW-0479">Metal-binding</keyword>
<evidence type="ECO:0000256" key="11">
    <source>
        <dbReference type="ARBA" id="ARBA00023211"/>
    </source>
</evidence>
<proteinExistence type="inferred from homology"/>
<keyword evidence="8" id="KW-0378">Hydrolase</keyword>
<keyword evidence="15" id="KW-1185">Reference proteome</keyword>
<evidence type="ECO:0000256" key="4">
    <source>
        <dbReference type="ARBA" id="ARBA00004123"/>
    </source>
</evidence>
<dbReference type="HOGENOM" id="CLU_005893_1_0_1"/>
<dbReference type="GO" id="GO:0000398">
    <property type="term" value="P:mRNA splicing, via spliceosome"/>
    <property type="evidence" value="ECO:0007669"/>
    <property type="project" value="TreeGrafter"/>
</dbReference>
<keyword evidence="10" id="KW-0408">Iron</keyword>
<dbReference type="GeneTree" id="ENSGT00510000047481"/>
<dbReference type="Pfam" id="PF05011">
    <property type="entry name" value="DBR1"/>
    <property type="match status" value="1"/>
</dbReference>
<evidence type="ECO:0000256" key="10">
    <source>
        <dbReference type="ARBA" id="ARBA00023004"/>
    </source>
</evidence>
<dbReference type="AlphaFoldDB" id="H2Z5J0"/>
<reference evidence="14" key="2">
    <citation type="submission" date="2025-08" db="UniProtKB">
        <authorList>
            <consortium name="Ensembl"/>
        </authorList>
    </citation>
    <scope>IDENTIFICATION</scope>
</reference>
<keyword evidence="12" id="KW-0539">Nucleus</keyword>